<name>A0A813DL67_POLGL</name>
<reference evidence="1" key="1">
    <citation type="submission" date="2021-02" db="EMBL/GenBank/DDBJ databases">
        <authorList>
            <person name="Dougan E. K."/>
            <person name="Rhodes N."/>
            <person name="Thang M."/>
            <person name="Chan C."/>
        </authorList>
    </citation>
    <scope>NUCLEOTIDE SEQUENCE</scope>
</reference>
<accession>A0A813DL67</accession>
<evidence type="ECO:0000313" key="1">
    <source>
        <dbReference type="EMBL" id="CAE8589386.1"/>
    </source>
</evidence>
<feature type="non-terminal residue" evidence="1">
    <location>
        <position position="203"/>
    </location>
</feature>
<comment type="caution">
    <text evidence="1">The sequence shown here is derived from an EMBL/GenBank/DDBJ whole genome shotgun (WGS) entry which is preliminary data.</text>
</comment>
<dbReference type="Proteomes" id="UP000654075">
    <property type="component" value="Unassembled WGS sequence"/>
</dbReference>
<organism evidence="1 2">
    <name type="scientific">Polarella glacialis</name>
    <name type="common">Dinoflagellate</name>
    <dbReference type="NCBI Taxonomy" id="89957"/>
    <lineage>
        <taxon>Eukaryota</taxon>
        <taxon>Sar</taxon>
        <taxon>Alveolata</taxon>
        <taxon>Dinophyceae</taxon>
        <taxon>Suessiales</taxon>
        <taxon>Suessiaceae</taxon>
        <taxon>Polarella</taxon>
    </lineage>
</organism>
<dbReference type="AlphaFoldDB" id="A0A813DL67"/>
<protein>
    <submittedName>
        <fullName evidence="1">Uncharacterized protein</fullName>
    </submittedName>
</protein>
<feature type="non-terminal residue" evidence="1">
    <location>
        <position position="1"/>
    </location>
</feature>
<sequence length="203" mass="22096">EEDLDPGDDEAKLERGDDLQALELLGDPVPVPPGVVLDKLSSLLSSGRVLLRFDDGKKWGVNGKLFDKWCSFRASADAACRFVDDADWRSEASDWADSELKQLQDLRQEASRLPGSKALQPSALTPRACRRAVFVAHKAQFASKRRSPGGHVAAQAMAKSSDDASNGGFPAFLSKVKVRLLEAGFRRRYRNLLVSISQGAGAE</sequence>
<dbReference type="EMBL" id="CAJNNV010003669">
    <property type="protein sequence ID" value="CAE8589386.1"/>
    <property type="molecule type" value="Genomic_DNA"/>
</dbReference>
<evidence type="ECO:0000313" key="2">
    <source>
        <dbReference type="Proteomes" id="UP000654075"/>
    </source>
</evidence>
<keyword evidence="2" id="KW-1185">Reference proteome</keyword>
<proteinExistence type="predicted"/>
<gene>
    <name evidence="1" type="ORF">PGLA1383_LOCUS8150</name>
</gene>